<evidence type="ECO:0000313" key="5">
    <source>
        <dbReference type="EnsemblPlants" id="TraesCS1B02G480900.1"/>
    </source>
</evidence>
<accession>A0A3B5Z784</accession>
<dbReference type="Gramene" id="TraesCS1B03G1274800.1">
    <property type="protein sequence ID" value="TraesCS1B03G1274800.1.CDS"/>
    <property type="gene ID" value="TraesCS1B03G1274800"/>
</dbReference>
<dbReference type="Gramene" id="TraesNOR1B03G00408350.2">
    <property type="protein sequence ID" value="TraesNOR1B03G00408350.2"/>
    <property type="gene ID" value="TraesNOR1B03G00408350"/>
</dbReference>
<dbReference type="Gramene" id="TraesNOR1B03G00408350.4">
    <property type="protein sequence ID" value="TraesNOR1B03G00408350.4"/>
    <property type="gene ID" value="TraesNOR1B03G00408350"/>
</dbReference>
<protein>
    <submittedName>
        <fullName evidence="5">Uncharacterized protein</fullName>
    </submittedName>
</protein>
<evidence type="ECO:0000256" key="3">
    <source>
        <dbReference type="ARBA" id="ARBA00022737"/>
    </source>
</evidence>
<dbReference type="Proteomes" id="UP000019116">
    <property type="component" value="Chromosome 1B"/>
</dbReference>
<dbReference type="STRING" id="4565.A0A3B5Z784"/>
<dbReference type="Gramene" id="TraesNOR1B03G00408350.1">
    <property type="protein sequence ID" value="TraesNOR1B03G00408350.1"/>
    <property type="gene ID" value="TraesNOR1B03G00408350"/>
</dbReference>
<name>A0A3B5Z784_WHEAT</name>
<dbReference type="Gramene" id="TraesMAC1B03G00403580.1">
    <property type="protein sequence ID" value="TraesMAC1B03G00403580.1"/>
    <property type="gene ID" value="TraesMAC1B03G00403580"/>
</dbReference>
<dbReference type="Gramene" id="TraesLAC1B03G00406300.2">
    <property type="protein sequence ID" value="TraesLAC1B03G00406300.2"/>
    <property type="gene ID" value="TraesLAC1B03G00406300"/>
</dbReference>
<dbReference type="AlphaFoldDB" id="A0A3B5Z784"/>
<reference evidence="5" key="2">
    <citation type="submission" date="2018-10" db="UniProtKB">
        <authorList>
            <consortium name="EnsemblPlants"/>
        </authorList>
    </citation>
    <scope>IDENTIFICATION</scope>
</reference>
<evidence type="ECO:0000256" key="2">
    <source>
        <dbReference type="ARBA" id="ARBA00022692"/>
    </source>
</evidence>
<dbReference type="Gramene" id="TraesWEE_scaffold_165472_01G000100.1">
    <property type="protein sequence ID" value="TraesWEE_scaffold_165472_01G000100.1"/>
    <property type="gene ID" value="TraesWEE_scaffold_165472_01G000100"/>
</dbReference>
<dbReference type="Gramene" id="TraesLAC1B03G00406300.1">
    <property type="protein sequence ID" value="TraesLAC1B03G00406300.1"/>
    <property type="gene ID" value="TraesLAC1B03G00406300"/>
</dbReference>
<reference evidence="5" key="1">
    <citation type="submission" date="2018-08" db="EMBL/GenBank/DDBJ databases">
        <authorList>
            <person name="Rossello M."/>
        </authorList>
    </citation>
    <scope>NUCLEOTIDE SEQUENCE [LARGE SCALE GENOMIC DNA]</scope>
    <source>
        <strain evidence="5">cv. Chinese Spring</strain>
    </source>
</reference>
<dbReference type="Gramene" id="TraesLAC1B03G00406300.3">
    <property type="protein sequence ID" value="TraesLAC1B03G00406300.3"/>
    <property type="gene ID" value="TraesLAC1B03G00406300"/>
</dbReference>
<dbReference type="GO" id="GO:0015748">
    <property type="term" value="P:organophosphate ester transport"/>
    <property type="evidence" value="ECO:0007669"/>
    <property type="project" value="UniProtKB-ARBA"/>
</dbReference>
<dbReference type="Gramene" id="TraesLAC1B03G00406300.4">
    <property type="protein sequence ID" value="TraesLAC1B03G00406300.4"/>
    <property type="gene ID" value="TraesLAC1B03G00406300"/>
</dbReference>
<dbReference type="PANTHER" id="PTHR24089">
    <property type="entry name" value="SOLUTE CARRIER FAMILY 25"/>
    <property type="match status" value="1"/>
</dbReference>
<evidence type="ECO:0000256" key="1">
    <source>
        <dbReference type="ARBA" id="ARBA00004141"/>
    </source>
</evidence>
<dbReference type="GO" id="GO:0055085">
    <property type="term" value="P:transmembrane transport"/>
    <property type="evidence" value="ECO:0007669"/>
    <property type="project" value="UniProtKB-ARBA"/>
</dbReference>
<dbReference type="GO" id="GO:0016020">
    <property type="term" value="C:membrane"/>
    <property type="evidence" value="ECO:0007669"/>
    <property type="project" value="UniProtKB-SubCell"/>
</dbReference>
<dbReference type="Gramene" id="TraesROB_scaffold_193914_01G000100.1">
    <property type="protein sequence ID" value="TraesROB_scaffold_193914_01G000100.1"/>
    <property type="gene ID" value="TraesROB_scaffold_193914_01G000100"/>
</dbReference>
<comment type="subcellular location">
    <subcellularLocation>
        <location evidence="1">Membrane</location>
        <topology evidence="1">Multi-pass membrane protein</topology>
    </subcellularLocation>
</comment>
<dbReference type="EnsemblPlants" id="TraesCS1B02G480900.1">
    <property type="protein sequence ID" value="TraesCS1B02G480900.1"/>
    <property type="gene ID" value="TraesCS1B02G480900"/>
</dbReference>
<dbReference type="Gramene" id="TraesMAC1B03G00403580.2">
    <property type="protein sequence ID" value="TraesMAC1B03G00403580.2"/>
    <property type="gene ID" value="TraesMAC1B03G00403580"/>
</dbReference>
<dbReference type="Pfam" id="PF00153">
    <property type="entry name" value="Mito_carr"/>
    <property type="match status" value="1"/>
</dbReference>
<dbReference type="InterPro" id="IPR023395">
    <property type="entry name" value="MCP_dom_sf"/>
</dbReference>
<dbReference type="Gramene" id="TraesRN1B0101300000.1">
    <property type="protein sequence ID" value="TraesRN1B0101300000.1"/>
    <property type="gene ID" value="TraesRN1B0101300000"/>
</dbReference>
<organism evidence="5">
    <name type="scientific">Triticum aestivum</name>
    <name type="common">Wheat</name>
    <dbReference type="NCBI Taxonomy" id="4565"/>
    <lineage>
        <taxon>Eukaryota</taxon>
        <taxon>Viridiplantae</taxon>
        <taxon>Streptophyta</taxon>
        <taxon>Embryophyta</taxon>
        <taxon>Tracheophyta</taxon>
        <taxon>Spermatophyta</taxon>
        <taxon>Magnoliopsida</taxon>
        <taxon>Liliopsida</taxon>
        <taxon>Poales</taxon>
        <taxon>Poaceae</taxon>
        <taxon>BOP clade</taxon>
        <taxon>Pooideae</taxon>
        <taxon>Triticodae</taxon>
        <taxon>Triticeae</taxon>
        <taxon>Triticinae</taxon>
        <taxon>Triticum</taxon>
    </lineage>
</organism>
<dbReference type="Gramene" id="TraesCAD_scaffold_099124_01G000100.1">
    <property type="protein sequence ID" value="TraesCAD_scaffold_099124_01G000100.1"/>
    <property type="gene ID" value="TraesCAD_scaffold_099124_01G000100"/>
</dbReference>
<dbReference type="Gene3D" id="1.50.40.10">
    <property type="entry name" value="Mitochondrial carrier domain"/>
    <property type="match status" value="1"/>
</dbReference>
<dbReference type="InterPro" id="IPR018108">
    <property type="entry name" value="MCP_transmembrane"/>
</dbReference>
<keyword evidence="4" id="KW-0472">Membrane</keyword>
<dbReference type="Gramene" id="TraesNOR1B03G00408350.3">
    <property type="protein sequence ID" value="TraesNOR1B03G00408350.3"/>
    <property type="gene ID" value="TraesNOR1B03G00408350"/>
</dbReference>
<sequence length="232" mass="25951">MLSLVHSCALELEPQLASSPCLLLIPWIWLGVGLLFRQRSLPVVCFMHWTQCTVKKAFSALYRGRLPSLIGAVPYVGLNFAVYDSLKNWLLWTNAFGLAKYNEFQIVTRLGFGAVAVTIGKTGVPSLMLSGEECRWLAGTWNHAASVVHWRRQRGIQEECRWSAGITLLLLLMENAKRHSGRMQMVGWNHTASVVTGEGKEALQYNGMTDAFRKLLATKDLVLCSRVLCPTQ</sequence>
<dbReference type="OrthoDB" id="270584at2759"/>
<keyword evidence="6" id="KW-1185">Reference proteome</keyword>
<keyword evidence="2" id="KW-0812">Transmembrane</keyword>
<evidence type="ECO:0000256" key="4">
    <source>
        <dbReference type="ARBA" id="ARBA00023136"/>
    </source>
</evidence>
<keyword evidence="3" id="KW-0677">Repeat</keyword>
<proteinExistence type="predicted"/>
<dbReference type="PaxDb" id="4565-Traes_1BL_2175ADC52.2"/>
<dbReference type="SUPFAM" id="SSF103506">
    <property type="entry name" value="Mitochondrial carrier"/>
    <property type="match status" value="1"/>
</dbReference>
<dbReference type="GO" id="GO:0015711">
    <property type="term" value="P:organic anion transport"/>
    <property type="evidence" value="ECO:0007669"/>
    <property type="project" value="UniProtKB-ARBA"/>
</dbReference>
<dbReference type="Gramene" id="TraesCS1B02G480900.1">
    <property type="protein sequence ID" value="TraesCS1B02G480900.1"/>
    <property type="gene ID" value="TraesCS1B02G480900"/>
</dbReference>
<dbReference type="Gramene" id="TraesCLE_scaffold_198859_01G000100.1">
    <property type="protein sequence ID" value="TraesCLE_scaffold_198859_01G000100.1"/>
    <property type="gene ID" value="TraesCLE_scaffold_198859_01G000100"/>
</dbReference>
<evidence type="ECO:0000313" key="6">
    <source>
        <dbReference type="Proteomes" id="UP000019116"/>
    </source>
</evidence>